<sequence>MRTTVATTTPATAAPATEPVVVVPTRRRRGAGSRDHLERAVTDAVRDLRAVDTDGLRERYTRCRRVETALRAALERQVALGPSDAAPAVTIACAYLTATDVEEAYHALLVAADRLRRR</sequence>
<protein>
    <submittedName>
        <fullName evidence="1">Uncharacterized protein</fullName>
    </submittedName>
</protein>
<reference evidence="1 2" key="1">
    <citation type="submission" date="2024-03" db="EMBL/GenBank/DDBJ databases">
        <title>Actinomycetospora sp. OC33-EN08, a novel actinomycete isolated from wild orchid (Aerides multiflora).</title>
        <authorList>
            <person name="Suriyachadkun C."/>
        </authorList>
    </citation>
    <scope>NUCLEOTIDE SEQUENCE [LARGE SCALE GENOMIC DNA]</scope>
    <source>
        <strain evidence="1 2">OC33-EN08</strain>
    </source>
</reference>
<name>A0ABU8MHS0_9PSEU</name>
<evidence type="ECO:0000313" key="2">
    <source>
        <dbReference type="Proteomes" id="UP001385809"/>
    </source>
</evidence>
<organism evidence="1 2">
    <name type="scientific">Actinomycetospora aurantiaca</name>
    <dbReference type="NCBI Taxonomy" id="3129233"/>
    <lineage>
        <taxon>Bacteria</taxon>
        <taxon>Bacillati</taxon>
        <taxon>Actinomycetota</taxon>
        <taxon>Actinomycetes</taxon>
        <taxon>Pseudonocardiales</taxon>
        <taxon>Pseudonocardiaceae</taxon>
        <taxon>Actinomycetospora</taxon>
    </lineage>
</organism>
<gene>
    <name evidence="1" type="ORF">WCD74_03625</name>
</gene>
<keyword evidence="2" id="KW-1185">Reference proteome</keyword>
<dbReference type="RefSeq" id="WP_337693452.1">
    <property type="nucleotide sequence ID" value="NZ_JBBEGN010000001.1"/>
</dbReference>
<dbReference type="EMBL" id="JBBEGN010000001">
    <property type="protein sequence ID" value="MEJ2866839.1"/>
    <property type="molecule type" value="Genomic_DNA"/>
</dbReference>
<comment type="caution">
    <text evidence="1">The sequence shown here is derived from an EMBL/GenBank/DDBJ whole genome shotgun (WGS) entry which is preliminary data.</text>
</comment>
<accession>A0ABU8MHS0</accession>
<evidence type="ECO:0000313" key="1">
    <source>
        <dbReference type="EMBL" id="MEJ2866839.1"/>
    </source>
</evidence>
<dbReference type="Proteomes" id="UP001385809">
    <property type="component" value="Unassembled WGS sequence"/>
</dbReference>
<proteinExistence type="predicted"/>